<comment type="catalytic activity">
    <reaction evidence="9">
        <text>L-seryl-[protein] + ATP = O-phospho-L-seryl-[protein] + ADP + H(+)</text>
        <dbReference type="Rhea" id="RHEA:17989"/>
        <dbReference type="Rhea" id="RHEA-COMP:9863"/>
        <dbReference type="Rhea" id="RHEA-COMP:11604"/>
        <dbReference type="ChEBI" id="CHEBI:15378"/>
        <dbReference type="ChEBI" id="CHEBI:29999"/>
        <dbReference type="ChEBI" id="CHEBI:30616"/>
        <dbReference type="ChEBI" id="CHEBI:83421"/>
        <dbReference type="ChEBI" id="CHEBI:456216"/>
        <dbReference type="EC" id="2.7.11.1"/>
    </reaction>
</comment>
<dbReference type="PROSITE" id="PS50011">
    <property type="entry name" value="PROTEIN_KINASE_DOM"/>
    <property type="match status" value="1"/>
</dbReference>
<organism evidence="15 16">
    <name type="scientific">Arthrobacter flavus</name>
    <dbReference type="NCBI Taxonomy" id="95172"/>
    <lineage>
        <taxon>Bacteria</taxon>
        <taxon>Bacillati</taxon>
        <taxon>Actinomycetota</taxon>
        <taxon>Actinomycetes</taxon>
        <taxon>Micrococcales</taxon>
        <taxon>Micrococcaceae</taxon>
        <taxon>Arthrobacter</taxon>
    </lineage>
</organism>
<evidence type="ECO:0000256" key="1">
    <source>
        <dbReference type="ARBA" id="ARBA00012513"/>
    </source>
</evidence>
<feature type="domain" description="PASTA" evidence="14">
    <location>
        <begin position="392"/>
        <end position="458"/>
    </location>
</feature>
<dbReference type="PANTHER" id="PTHR43289:SF6">
    <property type="entry name" value="SERINE_THREONINE-PROTEIN KINASE NEKL-3"/>
    <property type="match status" value="1"/>
</dbReference>
<dbReference type="Gene3D" id="3.30.10.20">
    <property type="match status" value="3"/>
</dbReference>
<evidence type="ECO:0000256" key="9">
    <source>
        <dbReference type="ARBA" id="ARBA00048679"/>
    </source>
</evidence>
<dbReference type="InterPro" id="IPR017441">
    <property type="entry name" value="Protein_kinase_ATP_BS"/>
</dbReference>
<feature type="domain" description="PASTA" evidence="14">
    <location>
        <begin position="528"/>
        <end position="594"/>
    </location>
</feature>
<feature type="region of interest" description="Disordered" evidence="11">
    <location>
        <begin position="327"/>
        <end position="353"/>
    </location>
</feature>
<evidence type="ECO:0000256" key="4">
    <source>
        <dbReference type="ARBA" id="ARBA00022737"/>
    </source>
</evidence>
<dbReference type="InterPro" id="IPR011009">
    <property type="entry name" value="Kinase-like_dom_sf"/>
</dbReference>
<dbReference type="SMART" id="SM00740">
    <property type="entry name" value="PASTA"/>
    <property type="match status" value="3"/>
</dbReference>
<dbReference type="Pfam" id="PF03793">
    <property type="entry name" value="PASTA"/>
    <property type="match status" value="3"/>
</dbReference>
<evidence type="ECO:0000256" key="8">
    <source>
        <dbReference type="ARBA" id="ARBA00047899"/>
    </source>
</evidence>
<dbReference type="CDD" id="cd06577">
    <property type="entry name" value="PASTA_pknB"/>
    <property type="match status" value="3"/>
</dbReference>
<evidence type="ECO:0000259" key="13">
    <source>
        <dbReference type="PROSITE" id="PS50011"/>
    </source>
</evidence>
<keyword evidence="12" id="KW-1133">Transmembrane helix</keyword>
<keyword evidence="2" id="KW-0723">Serine/threonine-protein kinase</keyword>
<evidence type="ECO:0000256" key="6">
    <source>
        <dbReference type="ARBA" id="ARBA00022777"/>
    </source>
</evidence>
<dbReference type="Proteomes" id="UP001597307">
    <property type="component" value="Unassembled WGS sequence"/>
</dbReference>
<feature type="domain" description="Protein kinase" evidence="13">
    <location>
        <begin position="11"/>
        <end position="278"/>
    </location>
</feature>
<keyword evidence="6 15" id="KW-0418">Kinase</keyword>
<keyword evidence="5 10" id="KW-0547">Nucleotide-binding</keyword>
<evidence type="ECO:0000256" key="11">
    <source>
        <dbReference type="SAM" id="MobiDB-lite"/>
    </source>
</evidence>
<proteinExistence type="predicted"/>
<dbReference type="NCBIfam" id="NF033483">
    <property type="entry name" value="PknB_PASTA_kin"/>
    <property type="match status" value="1"/>
</dbReference>
<dbReference type="InterPro" id="IPR008271">
    <property type="entry name" value="Ser/Thr_kinase_AS"/>
</dbReference>
<dbReference type="GO" id="GO:0016301">
    <property type="term" value="F:kinase activity"/>
    <property type="evidence" value="ECO:0007669"/>
    <property type="project" value="UniProtKB-KW"/>
</dbReference>
<dbReference type="InterPro" id="IPR000719">
    <property type="entry name" value="Prot_kinase_dom"/>
</dbReference>
<dbReference type="PROSITE" id="PS51178">
    <property type="entry name" value="PASTA"/>
    <property type="match status" value="3"/>
</dbReference>
<dbReference type="Gene3D" id="3.30.200.20">
    <property type="entry name" value="Phosphorylase Kinase, domain 1"/>
    <property type="match status" value="1"/>
</dbReference>
<evidence type="ECO:0000313" key="16">
    <source>
        <dbReference type="Proteomes" id="UP001597307"/>
    </source>
</evidence>
<keyword evidence="7 10" id="KW-0067">ATP-binding</keyword>
<evidence type="ECO:0000256" key="5">
    <source>
        <dbReference type="ARBA" id="ARBA00022741"/>
    </source>
</evidence>
<keyword evidence="3" id="KW-0808">Transferase</keyword>
<feature type="domain" description="PASTA" evidence="14">
    <location>
        <begin position="459"/>
        <end position="527"/>
    </location>
</feature>
<keyword evidence="12" id="KW-0812">Transmembrane</keyword>
<feature type="region of interest" description="Disordered" evidence="11">
    <location>
        <begin position="595"/>
        <end position="621"/>
    </location>
</feature>
<feature type="binding site" evidence="10">
    <location>
        <position position="40"/>
    </location>
    <ligand>
        <name>ATP</name>
        <dbReference type="ChEBI" id="CHEBI:30616"/>
    </ligand>
</feature>
<keyword evidence="12" id="KW-0472">Membrane</keyword>
<dbReference type="Pfam" id="PF00069">
    <property type="entry name" value="Pkinase"/>
    <property type="match status" value="1"/>
</dbReference>
<dbReference type="EC" id="2.7.11.1" evidence="1"/>
<keyword evidence="16" id="KW-1185">Reference proteome</keyword>
<sequence>MTTDRVLNGRYEVGELIGRGGMADVHLGRDIRLGRSVAIKLLRRDLARDPLFQSRFRREAQAVAALNHPTIVSVYDTGEEEIAGRSVDDVKVPFIVMEYVAGRTLRDLIRAGELTLDQSAEHMVGVLSALEYSHKAGIVHRDIKPANVMITPEGNVKVMDFGIARAIADSAATMTQTQAVIGTAQYLSPEQARGETVDARSDLYSAGCLMYELFTARPPFIGDSPVSVAYQHVREIPKPASQFNPEVSPALDAVLHRALEKDRQDRYQDAVAFRDALQQARKGVVPPSRPQEHATEALSTLPAAANSATETEGPQTRAMAKVLAGGSMSSGPVTEDQPPLSISRTFNADGDADDRRRAARRAWTTTFFIIVALVLAGGTFVLLNLLNSEPEGPLLQAVPTVEGMTQDEAANAIFAADLRPQFDEDYSDSVEPGLVIDSDPGAGEEVEPGSTINVTISEGPSEAIIPQDILGMTESSARDALSSAGLSGGTVTQENSATVPADRVVSTTPGAGESVPIGSEIDLVLSTGLVEVPRLIELTTDEAIAQLEDPARGLTYRIEEVENAVVDPDIVTDQSAEPGSVVAPGTQIVITVAVAPEPEDDSSADPDPTPTPTPTEATEEP</sequence>
<dbReference type="PROSITE" id="PS00108">
    <property type="entry name" value="PROTEIN_KINASE_ST"/>
    <property type="match status" value="1"/>
</dbReference>
<dbReference type="CDD" id="cd14014">
    <property type="entry name" value="STKc_PknB_like"/>
    <property type="match status" value="1"/>
</dbReference>
<evidence type="ECO:0000256" key="2">
    <source>
        <dbReference type="ARBA" id="ARBA00022527"/>
    </source>
</evidence>
<evidence type="ECO:0000256" key="3">
    <source>
        <dbReference type="ARBA" id="ARBA00022679"/>
    </source>
</evidence>
<dbReference type="PANTHER" id="PTHR43289">
    <property type="entry name" value="MITOGEN-ACTIVATED PROTEIN KINASE KINASE KINASE 20-RELATED"/>
    <property type="match status" value="1"/>
</dbReference>
<dbReference type="SUPFAM" id="SSF56112">
    <property type="entry name" value="Protein kinase-like (PK-like)"/>
    <property type="match status" value="1"/>
</dbReference>
<dbReference type="SMART" id="SM00220">
    <property type="entry name" value="S_TKc"/>
    <property type="match status" value="1"/>
</dbReference>
<evidence type="ECO:0000256" key="7">
    <source>
        <dbReference type="ARBA" id="ARBA00022840"/>
    </source>
</evidence>
<dbReference type="Gene3D" id="1.10.510.10">
    <property type="entry name" value="Transferase(Phosphotransferase) domain 1"/>
    <property type="match status" value="1"/>
</dbReference>
<feature type="region of interest" description="Disordered" evidence="11">
    <location>
        <begin position="281"/>
        <end position="314"/>
    </location>
</feature>
<dbReference type="PROSITE" id="PS00107">
    <property type="entry name" value="PROTEIN_KINASE_ATP"/>
    <property type="match status" value="1"/>
</dbReference>
<dbReference type="EMBL" id="JBHUGA010000006">
    <property type="protein sequence ID" value="MFD1845518.1"/>
    <property type="molecule type" value="Genomic_DNA"/>
</dbReference>
<reference evidence="16" key="1">
    <citation type="journal article" date="2019" name="Int. J. Syst. Evol. Microbiol.">
        <title>The Global Catalogue of Microorganisms (GCM) 10K type strain sequencing project: providing services to taxonomists for standard genome sequencing and annotation.</title>
        <authorList>
            <consortium name="The Broad Institute Genomics Platform"/>
            <consortium name="The Broad Institute Genome Sequencing Center for Infectious Disease"/>
            <person name="Wu L."/>
            <person name="Ma J."/>
        </authorList>
    </citation>
    <scope>NUCLEOTIDE SEQUENCE [LARGE SCALE GENOMIC DNA]</scope>
    <source>
        <strain evidence="16">JCM 11496</strain>
    </source>
</reference>
<dbReference type="RefSeq" id="WP_343877761.1">
    <property type="nucleotide sequence ID" value="NZ_BAAAIJ010000007.1"/>
</dbReference>
<keyword evidence="4" id="KW-0677">Repeat</keyword>
<evidence type="ECO:0000259" key="14">
    <source>
        <dbReference type="PROSITE" id="PS51178"/>
    </source>
</evidence>
<gene>
    <name evidence="15" type="primary">pknB</name>
    <name evidence="15" type="ORF">ACFSFX_02775</name>
</gene>
<evidence type="ECO:0000313" key="15">
    <source>
        <dbReference type="EMBL" id="MFD1845518.1"/>
    </source>
</evidence>
<evidence type="ECO:0000256" key="12">
    <source>
        <dbReference type="SAM" id="Phobius"/>
    </source>
</evidence>
<feature type="transmembrane region" description="Helical" evidence="12">
    <location>
        <begin position="365"/>
        <end position="386"/>
    </location>
</feature>
<name>A0ABW4Q4B4_9MICC</name>
<comment type="caution">
    <text evidence="15">The sequence shown here is derived from an EMBL/GenBank/DDBJ whole genome shotgun (WGS) entry which is preliminary data.</text>
</comment>
<comment type="catalytic activity">
    <reaction evidence="8">
        <text>L-threonyl-[protein] + ATP = O-phospho-L-threonyl-[protein] + ADP + H(+)</text>
        <dbReference type="Rhea" id="RHEA:46608"/>
        <dbReference type="Rhea" id="RHEA-COMP:11060"/>
        <dbReference type="Rhea" id="RHEA-COMP:11605"/>
        <dbReference type="ChEBI" id="CHEBI:15378"/>
        <dbReference type="ChEBI" id="CHEBI:30013"/>
        <dbReference type="ChEBI" id="CHEBI:30616"/>
        <dbReference type="ChEBI" id="CHEBI:61977"/>
        <dbReference type="ChEBI" id="CHEBI:456216"/>
        <dbReference type="EC" id="2.7.11.1"/>
    </reaction>
</comment>
<dbReference type="InterPro" id="IPR005543">
    <property type="entry name" value="PASTA_dom"/>
</dbReference>
<protein>
    <recommendedName>
        <fullName evidence="1">non-specific serine/threonine protein kinase</fullName>
        <ecNumber evidence="1">2.7.11.1</ecNumber>
    </recommendedName>
</protein>
<accession>A0ABW4Q4B4</accession>
<evidence type="ECO:0000256" key="10">
    <source>
        <dbReference type="PROSITE-ProRule" id="PRU10141"/>
    </source>
</evidence>